<dbReference type="Gene3D" id="2.60.40.200">
    <property type="entry name" value="Superoxide dismutase, copper/zinc binding domain"/>
    <property type="match status" value="4"/>
</dbReference>
<protein>
    <recommendedName>
        <fullName evidence="3">C2H2-type domain-containing protein</fullName>
    </recommendedName>
</protein>
<dbReference type="InterPro" id="IPR013087">
    <property type="entry name" value="Znf_C2H2_type"/>
</dbReference>
<proteinExistence type="predicted"/>
<keyword evidence="1" id="KW-0863">Zinc-finger</keyword>
<dbReference type="GO" id="GO:0008270">
    <property type="term" value="F:zinc ion binding"/>
    <property type="evidence" value="ECO:0007669"/>
    <property type="project" value="UniProtKB-KW"/>
</dbReference>
<dbReference type="SMART" id="SM00355">
    <property type="entry name" value="ZnF_C2H2"/>
    <property type="match status" value="2"/>
</dbReference>
<dbReference type="InterPro" id="IPR053257">
    <property type="entry name" value="Cu-only_SOD"/>
</dbReference>
<dbReference type="PROSITE" id="PS50157">
    <property type="entry name" value="ZINC_FINGER_C2H2_2"/>
    <property type="match status" value="1"/>
</dbReference>
<dbReference type="PANTHER" id="PTHR20910:SF1">
    <property type="entry name" value="SUPEROXIDE DISMUTASE COPPER_ZINC BINDING DOMAIN-CONTAINING PROTEIN"/>
    <property type="match status" value="1"/>
</dbReference>
<dbReference type="Proteomes" id="UP001367676">
    <property type="component" value="Unassembled WGS sequence"/>
</dbReference>
<dbReference type="PROSITE" id="PS00028">
    <property type="entry name" value="ZINC_FINGER_C2H2_1"/>
    <property type="match status" value="1"/>
</dbReference>
<keyword evidence="5" id="KW-1185">Reference proteome</keyword>
<dbReference type="SUPFAM" id="SSF49329">
    <property type="entry name" value="Cu,Zn superoxide dismutase-like"/>
    <property type="match status" value="4"/>
</dbReference>
<evidence type="ECO:0000313" key="5">
    <source>
        <dbReference type="Proteomes" id="UP001367676"/>
    </source>
</evidence>
<evidence type="ECO:0000259" key="3">
    <source>
        <dbReference type="PROSITE" id="PS50157"/>
    </source>
</evidence>
<comment type="caution">
    <text evidence="4">The sequence shown here is derived from an EMBL/GenBank/DDBJ whole genome shotgun (WGS) entry which is preliminary data.</text>
</comment>
<keyword evidence="1" id="KW-0479">Metal-binding</keyword>
<sequence length="1837" mass="207869">MTEVKTDAGMKLRKTKDTDCKKLDSTTSAIVTEQTSSVEMAEDDEAEKEVIQTATDENGSSSSEQQKYSCPLCKKEFRNKSGRYNHIRLQHKLKLEFGKVHCLEAGCLFSCTYTTVLQQHLTEAHNIPMKYLNLEFENYEEFEKWKHNFETGEVCRFVKKSGARVGHTGKSVYLYCSRSGSFISQSKGTRIKKLGSSKISAHCTALIKYFEERNGRVKATVCSTHYGHDRDHRFLRLTKIQKRYIAEKMKSGVSRELVLDSVRSSFVNKLDRIHELSKKDLNNIQKSFNIPKQSPEPRKAGSEALSNPWNIFRESWTNEIDVGDESPVLFYKEAHVEAPNLRLEDKCLILMTKGQRDLFIKFCSNGVLYASTLKLSTTLPLFLVVIFVLDDFYEMLPVCFMVTNDRRKDVIKVCFNEILNIAGPVVLRAFATDNEPSIFEAWCEIMGPASRNLIIANRYVDAEWRNNLTLVKDEALQGDIYDKLYEFIESAEGTEQMFQSLIAELRSSCMSSAFATYLERNFLPNIQLWSTHYLQHKCELRQSIDFEISYSKVASLGELCCKYNKPIGYITKGLIKQVLECQATRNRRIAESISEIKSAHAVAVESGTECVFPLTNSSWKVKSKRVSEDFHHVVADSCDFEDCVLVCTLCDMCIHAFRCECDAYVDTKTCAHVHLVGTMLKTSAATSNVTENCTNDQMLCSIDVSNELHAEMDEGLENTCESRSLKVKTLRILDDISKKLANINDENNLKRIHALVNDVNVNVDMLLNYGGHVKTVEFVKTSKPIKNNLHGEIYFRHNAEEDIVIVTAYIKSLSSENEENVSWNIRQLPVDYTILYQRCTNNALGPIRHNLDVMFGHLTINKPVEFSVSTNILSLTGLQGVWQSSIVLELPDGSRACSTLVAPLDSDVKIGKAKFYGPIYGNVYFLWLGITGSETDAIIISDLQRVHKQKVFNSKHKWGIFVTDILESTYDKTKLDCNALQLSHNGLNDLSPKIGELIAGRKNIHRYPTLAPFDLYQTEHTYFVAIYDDVHKDSFLTCAAIRFVPETILKSQIEAESHKANFTFSQRSLFDPTFITYNLNPLSSHLGGIRIHSLPVIPQYFEFKKNRCYGIKEVFNPTSKGIGADAPISGSKSQDFYAVGDLSGKLGYKETTGWDIFLPLSGTQSIFHRSIAIYRNSETEEVPWLCGLLSPFAGVSSNIRLPITTAEVLFQYPISGRIIFKQLTDYEYSDTAIIVESLIYSDGSIDSDTSHHNWTININPPGNDFYSWQNRCLSADTVFNPFKILGIQNSEFLNYFNYAQLASALSTLSIAARKQRTVEVTRSLFVHPNLPLSGFHSIIGKSLVIYDENGPEARGNRLACSRILPVNRRKAVIREWFSNGEPASIMGEIEMYQMSEYDNVDVEIKVQGLHDVSDYHIHMVPVLEELQFPCENTTLYDVWDPLKLNNTVTVGNKTIDQYRMGDLSGKYGDWSDMNTITAVHNDSNLQIFSHYSLLGRSLVVQKKHPPRRWACGTIERGYSPSEARELRAIASFHHPLGFVYGYVKMTQLVHVDGSKSDTVIEVNLRHAGKQNRNVTHDHLWFLYVNPVGVDATVAPKITRCTAAGYIWNPNYIQLAAPLNEDLYMSECGPDQPFRCYSGDLSGRLGTISIGAERQVFADSNLPLEGDVSAMGRSIVIFDKNRSNDKFSCANIEPDKDIIKYANIRKPPKFVQDQFLSELREILGAPEWMLTVDNRKTKVLHNGACVQLLFHFKGPSASQLELDFSHLLRTGRLSKPTIYNPGYNPPSNQKRTLSFQACPTRENESKKKISGNDGSQNKALAFLVIFVQVVQFMIVARY</sequence>
<dbReference type="InterPro" id="IPR036423">
    <property type="entry name" value="SOD-like_Cu/Zn_dom_sf"/>
</dbReference>
<gene>
    <name evidence="4" type="ORF">V9T40_006230</name>
</gene>
<evidence type="ECO:0000256" key="2">
    <source>
        <dbReference type="SAM" id="MobiDB-lite"/>
    </source>
</evidence>
<dbReference type="PANTHER" id="PTHR20910">
    <property type="entry name" value="AGAP001623-PA"/>
    <property type="match status" value="1"/>
</dbReference>
<feature type="compositionally biased region" description="Polar residues" evidence="2">
    <location>
        <begin position="52"/>
        <end position="66"/>
    </location>
</feature>
<feature type="domain" description="C2H2-type" evidence="3">
    <location>
        <begin position="68"/>
        <end position="91"/>
    </location>
</feature>
<accession>A0AAN9YB58</accession>
<dbReference type="EMBL" id="JBBCAQ010000003">
    <property type="protein sequence ID" value="KAK7605044.1"/>
    <property type="molecule type" value="Genomic_DNA"/>
</dbReference>
<dbReference type="GO" id="GO:0006801">
    <property type="term" value="P:superoxide metabolic process"/>
    <property type="evidence" value="ECO:0007669"/>
    <property type="project" value="InterPro"/>
</dbReference>
<reference evidence="4 5" key="1">
    <citation type="submission" date="2024-03" db="EMBL/GenBank/DDBJ databases">
        <title>Adaptation during the transition from Ophiocordyceps entomopathogen to insect associate is accompanied by gene loss and intensified selection.</title>
        <authorList>
            <person name="Ward C.M."/>
            <person name="Onetto C.A."/>
            <person name="Borneman A.R."/>
        </authorList>
    </citation>
    <scope>NUCLEOTIDE SEQUENCE [LARGE SCALE GENOMIC DNA]</scope>
    <source>
        <strain evidence="4">AWRI1</strain>
        <tissue evidence="4">Single Adult Female</tissue>
    </source>
</reference>
<evidence type="ECO:0000313" key="4">
    <source>
        <dbReference type="EMBL" id="KAK7605044.1"/>
    </source>
</evidence>
<organism evidence="4 5">
    <name type="scientific">Parthenolecanium corni</name>
    <dbReference type="NCBI Taxonomy" id="536013"/>
    <lineage>
        <taxon>Eukaryota</taxon>
        <taxon>Metazoa</taxon>
        <taxon>Ecdysozoa</taxon>
        <taxon>Arthropoda</taxon>
        <taxon>Hexapoda</taxon>
        <taxon>Insecta</taxon>
        <taxon>Pterygota</taxon>
        <taxon>Neoptera</taxon>
        <taxon>Paraneoptera</taxon>
        <taxon>Hemiptera</taxon>
        <taxon>Sternorrhyncha</taxon>
        <taxon>Coccoidea</taxon>
        <taxon>Coccidae</taxon>
        <taxon>Parthenolecanium</taxon>
    </lineage>
</organism>
<dbReference type="Gene3D" id="3.30.160.60">
    <property type="entry name" value="Classic Zinc Finger"/>
    <property type="match status" value="1"/>
</dbReference>
<keyword evidence="1" id="KW-0862">Zinc</keyword>
<name>A0AAN9YB58_9HEMI</name>
<evidence type="ECO:0000256" key="1">
    <source>
        <dbReference type="PROSITE-ProRule" id="PRU00042"/>
    </source>
</evidence>
<feature type="region of interest" description="Disordered" evidence="2">
    <location>
        <begin position="31"/>
        <end position="66"/>
    </location>
</feature>